<dbReference type="Gene3D" id="3.30.1150.10">
    <property type="match status" value="1"/>
</dbReference>
<comment type="caution">
    <text evidence="3">The sequence shown here is derived from an EMBL/GenBank/DDBJ whole genome shotgun (WGS) entry which is preliminary data.</text>
</comment>
<dbReference type="InterPro" id="IPR008756">
    <property type="entry name" value="Peptidase_M56"/>
</dbReference>
<keyword evidence="1" id="KW-1133">Transmembrane helix</keyword>
<dbReference type="SUPFAM" id="SSF74653">
    <property type="entry name" value="TolA/TonB C-terminal domain"/>
    <property type="match status" value="1"/>
</dbReference>
<evidence type="ECO:0000259" key="2">
    <source>
        <dbReference type="PROSITE" id="PS52015"/>
    </source>
</evidence>
<keyword evidence="4" id="KW-1185">Reference proteome</keyword>
<dbReference type="EMBL" id="JAJTTA010000002">
    <property type="protein sequence ID" value="MCF0040100.1"/>
    <property type="molecule type" value="Genomic_DNA"/>
</dbReference>
<dbReference type="GO" id="GO:0055085">
    <property type="term" value="P:transmembrane transport"/>
    <property type="evidence" value="ECO:0007669"/>
    <property type="project" value="InterPro"/>
</dbReference>
<proteinExistence type="predicted"/>
<accession>A0A9X1T8E1</accession>
<protein>
    <submittedName>
        <fullName evidence="3">M56 family metallopeptidase</fullName>
    </submittedName>
</protein>
<dbReference type="Proteomes" id="UP001139700">
    <property type="component" value="Unassembled WGS sequence"/>
</dbReference>
<reference evidence="3" key="1">
    <citation type="submission" date="2021-12" db="EMBL/GenBank/DDBJ databases">
        <title>Novel species in genus Dyadobacter.</title>
        <authorList>
            <person name="Ma C."/>
        </authorList>
    </citation>
    <scope>NUCLEOTIDE SEQUENCE</scope>
    <source>
        <strain evidence="3">CY399</strain>
    </source>
</reference>
<gene>
    <name evidence="3" type="ORF">LXM24_08385</name>
</gene>
<keyword evidence="1" id="KW-0472">Membrane</keyword>
<feature type="transmembrane region" description="Helical" evidence="1">
    <location>
        <begin position="6"/>
        <end position="22"/>
    </location>
</feature>
<dbReference type="Pfam" id="PF05569">
    <property type="entry name" value="Peptidase_M56"/>
    <property type="match status" value="1"/>
</dbReference>
<feature type="domain" description="TonB C-terminal" evidence="2">
    <location>
        <begin position="283"/>
        <end position="376"/>
    </location>
</feature>
<dbReference type="PROSITE" id="PS52015">
    <property type="entry name" value="TONB_CTD"/>
    <property type="match status" value="1"/>
</dbReference>
<feature type="transmembrane region" description="Helical" evidence="1">
    <location>
        <begin position="34"/>
        <end position="53"/>
    </location>
</feature>
<keyword evidence="1" id="KW-0812">Transmembrane</keyword>
<dbReference type="PANTHER" id="PTHR34978">
    <property type="entry name" value="POSSIBLE SENSOR-TRANSDUCER PROTEIN BLAR"/>
    <property type="match status" value="1"/>
</dbReference>
<dbReference type="InterPro" id="IPR052173">
    <property type="entry name" value="Beta-lactam_resp_regulator"/>
</dbReference>
<evidence type="ECO:0000313" key="3">
    <source>
        <dbReference type="EMBL" id="MCF0040100.1"/>
    </source>
</evidence>
<sequence>MTVYFILVHICLIAGFGFYKVFLEKQTYFTLNRISLIGLAVLSFCIPAIPVNAHLSASIPLDLVIHGETLSQVAPQMWNVHITDWLKWIYFTGVFFKVGWLIIRLLYIRNKIKKPAHNAAFSFFKYKVIDRNAANSEMIDYHEDVHIRQWHSLDILFFEIVAIVAWFNPVVYFYQRSIKRTHEFLADRETARHFGNYYQYASLILNRSSQSSPEMTNAFTDKHLLKQRIAMLGRNNASKANLAKYVLLIPVLLCLTSFSALYKNPAATAEMGRKGSVAPAFPGGLDAFLGYLSKEVSQSDIFKVHHDQGKVLVSFVVDADGNVVSPQVMDSPNAKLNSEAVRIIRNSPRWSPGLQDGRVVRVRHEIKLGYQLSSTN</sequence>
<dbReference type="PANTHER" id="PTHR34978:SF3">
    <property type="entry name" value="SLR0241 PROTEIN"/>
    <property type="match status" value="1"/>
</dbReference>
<organism evidence="3 4">
    <name type="scientific">Dyadobacter fanqingshengii</name>
    <dbReference type="NCBI Taxonomy" id="2906443"/>
    <lineage>
        <taxon>Bacteria</taxon>
        <taxon>Pseudomonadati</taxon>
        <taxon>Bacteroidota</taxon>
        <taxon>Cytophagia</taxon>
        <taxon>Cytophagales</taxon>
        <taxon>Spirosomataceae</taxon>
        <taxon>Dyadobacter</taxon>
    </lineage>
</organism>
<evidence type="ECO:0000256" key="1">
    <source>
        <dbReference type="SAM" id="Phobius"/>
    </source>
</evidence>
<evidence type="ECO:0000313" key="4">
    <source>
        <dbReference type="Proteomes" id="UP001139700"/>
    </source>
</evidence>
<feature type="transmembrane region" description="Helical" evidence="1">
    <location>
        <begin position="155"/>
        <end position="174"/>
    </location>
</feature>
<dbReference type="AlphaFoldDB" id="A0A9X1T8E1"/>
<name>A0A9X1T8E1_9BACT</name>
<dbReference type="RefSeq" id="WP_234612538.1">
    <property type="nucleotide sequence ID" value="NZ_CP098806.1"/>
</dbReference>
<feature type="transmembrane region" description="Helical" evidence="1">
    <location>
        <begin position="88"/>
        <end position="107"/>
    </location>
</feature>
<dbReference type="Pfam" id="PF03544">
    <property type="entry name" value="TonB_C"/>
    <property type="match status" value="1"/>
</dbReference>
<dbReference type="InterPro" id="IPR037682">
    <property type="entry name" value="TonB_C"/>
</dbReference>